<organism evidence="2 3">
    <name type="scientific">Streptomyces camponoticapitis</name>
    <dbReference type="NCBI Taxonomy" id="1616125"/>
    <lineage>
        <taxon>Bacteria</taxon>
        <taxon>Bacillati</taxon>
        <taxon>Actinomycetota</taxon>
        <taxon>Actinomycetes</taxon>
        <taxon>Kitasatosporales</taxon>
        <taxon>Streptomycetaceae</taxon>
        <taxon>Streptomyces</taxon>
    </lineage>
</organism>
<proteinExistence type="predicted"/>
<evidence type="ECO:0000256" key="1">
    <source>
        <dbReference type="SAM" id="MobiDB-lite"/>
    </source>
</evidence>
<gene>
    <name evidence="2" type="ORF">GCM10011583_24900</name>
</gene>
<comment type="caution">
    <text evidence="2">The sequence shown here is derived from an EMBL/GenBank/DDBJ whole genome shotgun (WGS) entry which is preliminary data.</text>
</comment>
<feature type="region of interest" description="Disordered" evidence="1">
    <location>
        <begin position="16"/>
        <end position="61"/>
    </location>
</feature>
<keyword evidence="3" id="KW-1185">Reference proteome</keyword>
<name>A0ABQ2E7K1_9ACTN</name>
<reference evidence="3" key="1">
    <citation type="journal article" date="2019" name="Int. J. Syst. Evol. Microbiol.">
        <title>The Global Catalogue of Microorganisms (GCM) 10K type strain sequencing project: providing services to taxonomists for standard genome sequencing and annotation.</title>
        <authorList>
            <consortium name="The Broad Institute Genomics Platform"/>
            <consortium name="The Broad Institute Genome Sequencing Center for Infectious Disease"/>
            <person name="Wu L."/>
            <person name="Ma J."/>
        </authorList>
    </citation>
    <scope>NUCLEOTIDE SEQUENCE [LARGE SCALE GENOMIC DNA]</scope>
    <source>
        <strain evidence="3">CGMCC 4.7275</strain>
    </source>
</reference>
<evidence type="ECO:0000313" key="2">
    <source>
        <dbReference type="EMBL" id="GGJ92451.1"/>
    </source>
</evidence>
<sequence>MCQLWRCVAANPQARDGTGRYGRRLSLSQEGARCHDRRQPLSRPADRTDRWTQTREKEPIG</sequence>
<accession>A0ABQ2E7K1</accession>
<dbReference type="EMBL" id="BMMV01000006">
    <property type="protein sequence ID" value="GGJ92451.1"/>
    <property type="molecule type" value="Genomic_DNA"/>
</dbReference>
<dbReference type="Proteomes" id="UP000660265">
    <property type="component" value="Unassembled WGS sequence"/>
</dbReference>
<protein>
    <submittedName>
        <fullName evidence="2">Uncharacterized protein</fullName>
    </submittedName>
</protein>
<feature type="compositionally biased region" description="Basic and acidic residues" evidence="1">
    <location>
        <begin position="32"/>
        <end position="61"/>
    </location>
</feature>
<evidence type="ECO:0000313" key="3">
    <source>
        <dbReference type="Proteomes" id="UP000660265"/>
    </source>
</evidence>